<organism evidence="9 10">
    <name type="scientific">Psychroserpens burtonensis</name>
    <dbReference type="NCBI Taxonomy" id="49278"/>
    <lineage>
        <taxon>Bacteria</taxon>
        <taxon>Pseudomonadati</taxon>
        <taxon>Bacteroidota</taxon>
        <taxon>Flavobacteriia</taxon>
        <taxon>Flavobacteriales</taxon>
        <taxon>Flavobacteriaceae</taxon>
        <taxon>Psychroserpens</taxon>
    </lineage>
</organism>
<keyword evidence="10" id="KW-1185">Reference proteome</keyword>
<evidence type="ECO:0000256" key="2">
    <source>
        <dbReference type="ARBA" id="ARBA00012438"/>
    </source>
</evidence>
<dbReference type="SMART" id="SM00387">
    <property type="entry name" value="HATPase_c"/>
    <property type="match status" value="1"/>
</dbReference>
<dbReference type="GO" id="GO:0000155">
    <property type="term" value="F:phosphorelay sensor kinase activity"/>
    <property type="evidence" value="ECO:0007669"/>
    <property type="project" value="InterPro"/>
</dbReference>
<gene>
    <name evidence="9" type="ORF">ES692_08805</name>
</gene>
<dbReference type="GO" id="GO:0004721">
    <property type="term" value="F:phosphoprotein phosphatase activity"/>
    <property type="evidence" value="ECO:0007669"/>
    <property type="project" value="TreeGrafter"/>
</dbReference>
<evidence type="ECO:0000256" key="3">
    <source>
        <dbReference type="ARBA" id="ARBA00022553"/>
    </source>
</evidence>
<evidence type="ECO:0000313" key="10">
    <source>
        <dbReference type="Proteomes" id="UP000321938"/>
    </source>
</evidence>
<feature type="transmembrane region" description="Helical" evidence="7">
    <location>
        <begin position="267"/>
        <end position="289"/>
    </location>
</feature>
<dbReference type="GO" id="GO:0005886">
    <property type="term" value="C:plasma membrane"/>
    <property type="evidence" value="ECO:0007669"/>
    <property type="project" value="TreeGrafter"/>
</dbReference>
<feature type="transmembrane region" description="Helical" evidence="7">
    <location>
        <begin position="9"/>
        <end position="27"/>
    </location>
</feature>
<dbReference type="SUPFAM" id="SSF55874">
    <property type="entry name" value="ATPase domain of HSP90 chaperone/DNA topoisomerase II/histidine kinase"/>
    <property type="match status" value="1"/>
</dbReference>
<dbReference type="InterPro" id="IPR005467">
    <property type="entry name" value="His_kinase_dom"/>
</dbReference>
<proteinExistence type="predicted"/>
<dbReference type="GO" id="GO:0016036">
    <property type="term" value="P:cellular response to phosphate starvation"/>
    <property type="evidence" value="ECO:0007669"/>
    <property type="project" value="TreeGrafter"/>
</dbReference>
<comment type="caution">
    <text evidence="9">The sequence shown here is derived from an EMBL/GenBank/DDBJ whole genome shotgun (WGS) entry which is preliminary data.</text>
</comment>
<dbReference type="InterPro" id="IPR050351">
    <property type="entry name" value="BphY/WalK/GraS-like"/>
</dbReference>
<protein>
    <recommendedName>
        <fullName evidence="2">histidine kinase</fullName>
        <ecNumber evidence="2">2.7.13.3</ecNumber>
    </recommendedName>
</protein>
<evidence type="ECO:0000256" key="4">
    <source>
        <dbReference type="ARBA" id="ARBA00022679"/>
    </source>
</evidence>
<evidence type="ECO:0000256" key="1">
    <source>
        <dbReference type="ARBA" id="ARBA00000085"/>
    </source>
</evidence>
<keyword evidence="5 9" id="KW-0418">Kinase</keyword>
<name>A0A5C7B7P3_9FLAO</name>
<keyword evidence="7" id="KW-1133">Transmembrane helix</keyword>
<dbReference type="PROSITE" id="PS50109">
    <property type="entry name" value="HIS_KIN"/>
    <property type="match status" value="1"/>
</dbReference>
<keyword evidence="6" id="KW-0902">Two-component regulatory system</keyword>
<dbReference type="AlphaFoldDB" id="A0A5C7B7P3"/>
<dbReference type="OrthoDB" id="1933776at2"/>
<keyword evidence="7" id="KW-0812">Transmembrane</keyword>
<dbReference type="RefSeq" id="WP_028871587.1">
    <property type="nucleotide sequence ID" value="NZ_VOSB01000011.1"/>
</dbReference>
<comment type="catalytic activity">
    <reaction evidence="1">
        <text>ATP + protein L-histidine = ADP + protein N-phospho-L-histidine.</text>
        <dbReference type="EC" id="2.7.13.3"/>
    </reaction>
</comment>
<dbReference type="Gene3D" id="3.30.565.10">
    <property type="entry name" value="Histidine kinase-like ATPase, C-terminal domain"/>
    <property type="match status" value="1"/>
</dbReference>
<feature type="domain" description="Histidine kinase" evidence="8">
    <location>
        <begin position="308"/>
        <end position="520"/>
    </location>
</feature>
<dbReference type="InterPro" id="IPR036097">
    <property type="entry name" value="HisK_dim/P_sf"/>
</dbReference>
<keyword evidence="7" id="KW-0472">Membrane</keyword>
<dbReference type="InterPro" id="IPR003661">
    <property type="entry name" value="HisK_dim/P_dom"/>
</dbReference>
<evidence type="ECO:0000256" key="7">
    <source>
        <dbReference type="SAM" id="Phobius"/>
    </source>
</evidence>
<evidence type="ECO:0000259" key="8">
    <source>
        <dbReference type="PROSITE" id="PS50109"/>
    </source>
</evidence>
<dbReference type="CDD" id="cd00075">
    <property type="entry name" value="HATPase"/>
    <property type="match status" value="1"/>
</dbReference>
<keyword evidence="4" id="KW-0808">Transferase</keyword>
<dbReference type="EC" id="2.7.13.3" evidence="2"/>
<dbReference type="Pfam" id="PF00512">
    <property type="entry name" value="HisKA"/>
    <property type="match status" value="1"/>
</dbReference>
<dbReference type="Proteomes" id="UP000321938">
    <property type="component" value="Unassembled WGS sequence"/>
</dbReference>
<dbReference type="InterPro" id="IPR003594">
    <property type="entry name" value="HATPase_dom"/>
</dbReference>
<dbReference type="PANTHER" id="PTHR45453:SF1">
    <property type="entry name" value="PHOSPHATE REGULON SENSOR PROTEIN PHOR"/>
    <property type="match status" value="1"/>
</dbReference>
<dbReference type="InterPro" id="IPR004358">
    <property type="entry name" value="Sig_transdc_His_kin-like_C"/>
</dbReference>
<dbReference type="Pfam" id="PF02518">
    <property type="entry name" value="HATPase_c"/>
    <property type="match status" value="1"/>
</dbReference>
<dbReference type="Gene3D" id="1.10.287.130">
    <property type="match status" value="1"/>
</dbReference>
<accession>A0A5C7B7P3</accession>
<dbReference type="PANTHER" id="PTHR45453">
    <property type="entry name" value="PHOSPHATE REGULON SENSOR PROTEIN PHOR"/>
    <property type="match status" value="1"/>
</dbReference>
<dbReference type="CDD" id="cd00082">
    <property type="entry name" value="HisKA"/>
    <property type="match status" value="1"/>
</dbReference>
<dbReference type="STRING" id="1123037.GCA_000425305_01620"/>
<dbReference type="InterPro" id="IPR036890">
    <property type="entry name" value="HATPase_C_sf"/>
</dbReference>
<dbReference type="EMBL" id="VOSB01000011">
    <property type="protein sequence ID" value="TXE17654.1"/>
    <property type="molecule type" value="Genomic_DNA"/>
</dbReference>
<evidence type="ECO:0000256" key="6">
    <source>
        <dbReference type="ARBA" id="ARBA00023012"/>
    </source>
</evidence>
<keyword evidence="3" id="KW-0597">Phosphoprotein</keyword>
<reference evidence="9 10" key="1">
    <citation type="submission" date="2019-08" db="EMBL/GenBank/DDBJ databases">
        <title>Genome of Psychroserpens burtonensis ACAM 167.</title>
        <authorList>
            <person name="Bowman J.P."/>
        </authorList>
    </citation>
    <scope>NUCLEOTIDE SEQUENCE [LARGE SCALE GENOMIC DNA]</scope>
    <source>
        <strain evidence="9 10">ACAM 167</strain>
    </source>
</reference>
<dbReference type="SMART" id="SM00388">
    <property type="entry name" value="HisKA"/>
    <property type="match status" value="1"/>
</dbReference>
<evidence type="ECO:0000313" key="9">
    <source>
        <dbReference type="EMBL" id="TXE17654.1"/>
    </source>
</evidence>
<sequence length="520" mass="58602">MNDTKYRSILYVIVIVILSTIGIQAYWNYKNYLSSKQQLVNDVQTSLDKAVDDYYANLAENSTIGFSFQGMNQKDFLKNGRFDSIMSSITESDTDGFSGIDSINPSLLNGVSVVKGPKADSIISQMQLNATVDFKDSPSNRITNINVDTLSIASTNKDTLFSDKSLRQFTSKIIISMKTDSLSLKGIDTLLQSELLRKDIGINYTIKYKDPSTDIDYYNAVEKDIEFIDSVQLKSFLSTSSKSALLPKNSELSILFNTISNDVFKRIIWGIVISTLLVLSVISCLFYLLQIIKRQKQLAEVKNDLISNITHEFKTPIATIGVALESLQNFNMIDNKEKAKTYLEMSRSQLSKLNTMVEKLLETASLNSDNLELNFDTYNISEVITTITEKHKFNDQKKMISHDIEAAVFAHVDIFHFENAINNILDNACKYGGNTIHIILKQTVNHIDISISDNGSSLTKVDKDRIFEKFYRVPKGNTHDVKGFGIGLYYANEIIKKHNGSIDLDLKKQLTTFKIQLSNV</sequence>
<dbReference type="PRINTS" id="PR00344">
    <property type="entry name" value="BCTRLSENSOR"/>
</dbReference>
<dbReference type="SUPFAM" id="SSF47384">
    <property type="entry name" value="Homodimeric domain of signal transducing histidine kinase"/>
    <property type="match status" value="1"/>
</dbReference>
<evidence type="ECO:0000256" key="5">
    <source>
        <dbReference type="ARBA" id="ARBA00022777"/>
    </source>
</evidence>